<gene>
    <name evidence="1" type="ORF">N3K66_008174</name>
</gene>
<evidence type="ECO:0000313" key="2">
    <source>
        <dbReference type="Proteomes" id="UP001163324"/>
    </source>
</evidence>
<accession>A0ACC0UV93</accession>
<proteinExistence type="predicted"/>
<evidence type="ECO:0000313" key="1">
    <source>
        <dbReference type="EMBL" id="KAI9897152.1"/>
    </source>
</evidence>
<organism evidence="1 2">
    <name type="scientific">Trichothecium roseum</name>
    <dbReference type="NCBI Taxonomy" id="47278"/>
    <lineage>
        <taxon>Eukaryota</taxon>
        <taxon>Fungi</taxon>
        <taxon>Dikarya</taxon>
        <taxon>Ascomycota</taxon>
        <taxon>Pezizomycotina</taxon>
        <taxon>Sordariomycetes</taxon>
        <taxon>Hypocreomycetidae</taxon>
        <taxon>Hypocreales</taxon>
        <taxon>Hypocreales incertae sedis</taxon>
        <taxon>Trichothecium</taxon>
    </lineage>
</organism>
<protein>
    <submittedName>
        <fullName evidence="1">Uncharacterized protein</fullName>
    </submittedName>
</protein>
<keyword evidence="2" id="KW-1185">Reference proteome</keyword>
<name>A0ACC0UV93_9HYPO</name>
<reference evidence="1" key="1">
    <citation type="submission" date="2022-10" db="EMBL/GenBank/DDBJ databases">
        <title>Complete Genome of Trichothecium roseum strain YXFP-22015, a Plant Pathogen Isolated from Citrus.</title>
        <authorList>
            <person name="Wang Y."/>
            <person name="Zhu L."/>
        </authorList>
    </citation>
    <scope>NUCLEOTIDE SEQUENCE</scope>
    <source>
        <strain evidence="1">YXFP-22015</strain>
    </source>
</reference>
<comment type="caution">
    <text evidence="1">The sequence shown here is derived from an EMBL/GenBank/DDBJ whole genome shotgun (WGS) entry which is preliminary data.</text>
</comment>
<dbReference type="Proteomes" id="UP001163324">
    <property type="component" value="Chromosome 8"/>
</dbReference>
<sequence>MNAAPGFRFGRLAGLPRTCARYASSEAAAAAAVAKPLPEGHGQKIWVHANRLSDNVVYSFKPSIEGFHALKQIAFAGKKSKPAKMRKDQWYPMAVISFPEGQGVVGRSVFQKLRELKHLHEVGWSGDVAYHDPSEYNAKQRQLAAERHADGETFKLTRHRRHRAKAIQRQRLNSIADMAAVLAGQGNGNKVRLAAEGEEEGEGEKEAEKLVPVTINWADQQDREYAQQWSENVTHEEFGKPAPALEAS</sequence>
<dbReference type="EMBL" id="CM047947">
    <property type="protein sequence ID" value="KAI9897152.1"/>
    <property type="molecule type" value="Genomic_DNA"/>
</dbReference>